<accession>A0A2A8CZQ5</accession>
<comment type="similarity">
    <text evidence="4">Belongs to the GbsR family.</text>
</comment>
<protein>
    <recommendedName>
        <fullName evidence="4">HTH-type transcriptional regulator</fullName>
    </recommendedName>
</protein>
<evidence type="ECO:0000256" key="4">
    <source>
        <dbReference type="PIRNR" id="PIRNR006707"/>
    </source>
</evidence>
<dbReference type="PANTHER" id="PTHR38465">
    <property type="entry name" value="HTH-TYPE TRANSCRIPTIONAL REGULATOR MJ1563-RELATED"/>
    <property type="match status" value="1"/>
</dbReference>
<dbReference type="InterPro" id="IPR052362">
    <property type="entry name" value="HTH-GbsR_regulator"/>
</dbReference>
<organism evidence="6 7">
    <name type="scientific">Longibacter salinarum</name>
    <dbReference type="NCBI Taxonomy" id="1850348"/>
    <lineage>
        <taxon>Bacteria</taxon>
        <taxon>Pseudomonadati</taxon>
        <taxon>Rhodothermota</taxon>
        <taxon>Rhodothermia</taxon>
        <taxon>Rhodothermales</taxon>
        <taxon>Salisaetaceae</taxon>
        <taxon>Longibacter</taxon>
    </lineage>
</organism>
<dbReference type="EMBL" id="PDEQ01000003">
    <property type="protein sequence ID" value="PEN14091.1"/>
    <property type="molecule type" value="Genomic_DNA"/>
</dbReference>
<dbReference type="InterPro" id="IPR011991">
    <property type="entry name" value="ArsR-like_HTH"/>
</dbReference>
<dbReference type="InterPro" id="IPR000835">
    <property type="entry name" value="HTH_MarR-typ"/>
</dbReference>
<dbReference type="InterPro" id="IPR036388">
    <property type="entry name" value="WH-like_DNA-bd_sf"/>
</dbReference>
<keyword evidence="7" id="KW-1185">Reference proteome</keyword>
<sequence>MEDGVARKEYAMEQIVGFWGEMASNWGINRTMAQIYALLYLSGSPQHTDAIMERLDISRGNANMNLRSLVEWNIVRKTRQTGSRKDFYVAEKDLWEATAQIIRERERREIRPVKEQLQACAKHLVREDERLDDRPADEQEMYVRLQDLIELVEVFESFSKALLPHVRRQNVPAIKRMMTFALTMTDADPDTRG</sequence>
<gene>
    <name evidence="6" type="ORF">CRI94_07685</name>
</gene>
<dbReference type="InterPro" id="IPR036390">
    <property type="entry name" value="WH_DNA-bd_sf"/>
</dbReference>
<dbReference type="OrthoDB" id="9792628at2"/>
<dbReference type="Pfam" id="PF12802">
    <property type="entry name" value="MarR_2"/>
    <property type="match status" value="1"/>
</dbReference>
<evidence type="ECO:0000256" key="2">
    <source>
        <dbReference type="ARBA" id="ARBA00023125"/>
    </source>
</evidence>
<keyword evidence="1 4" id="KW-0805">Transcription regulation</keyword>
<reference evidence="6 7" key="1">
    <citation type="submission" date="2017-10" db="EMBL/GenBank/DDBJ databases">
        <title>Draft genome of Longibacter Salinarum.</title>
        <authorList>
            <person name="Goh K.M."/>
            <person name="Shamsir M.S."/>
            <person name="Lim S.W."/>
        </authorList>
    </citation>
    <scope>NUCLEOTIDE SEQUENCE [LARGE SCALE GENOMIC DNA]</scope>
    <source>
        <strain evidence="6 7">KCTC 52045</strain>
    </source>
</reference>
<dbReference type="PANTHER" id="PTHR38465:SF1">
    <property type="entry name" value="HTH-TYPE TRANSCRIPTIONAL REGULATOR MJ1563-RELATED"/>
    <property type="match status" value="1"/>
</dbReference>
<evidence type="ECO:0000313" key="7">
    <source>
        <dbReference type="Proteomes" id="UP000220102"/>
    </source>
</evidence>
<dbReference type="AlphaFoldDB" id="A0A2A8CZQ5"/>
<name>A0A2A8CZQ5_9BACT</name>
<evidence type="ECO:0000256" key="3">
    <source>
        <dbReference type="ARBA" id="ARBA00023163"/>
    </source>
</evidence>
<dbReference type="InterPro" id="IPR026282">
    <property type="entry name" value="MJ1563"/>
</dbReference>
<dbReference type="SUPFAM" id="SSF46785">
    <property type="entry name" value="Winged helix' DNA-binding domain"/>
    <property type="match status" value="1"/>
</dbReference>
<keyword evidence="2 4" id="KW-0238">DNA-binding</keyword>
<dbReference type="GO" id="GO:0003677">
    <property type="term" value="F:DNA binding"/>
    <property type="evidence" value="ECO:0007669"/>
    <property type="project" value="UniProtKB-UniRule"/>
</dbReference>
<evidence type="ECO:0000259" key="5">
    <source>
        <dbReference type="Pfam" id="PF12802"/>
    </source>
</evidence>
<dbReference type="PIRSF" id="PIRSF006707">
    <property type="entry name" value="MJ1563"/>
    <property type="match status" value="1"/>
</dbReference>
<comment type="caution">
    <text evidence="6">The sequence shown here is derived from an EMBL/GenBank/DDBJ whole genome shotgun (WGS) entry which is preliminary data.</text>
</comment>
<feature type="domain" description="HTH marR-type" evidence="5">
    <location>
        <begin position="27"/>
        <end position="84"/>
    </location>
</feature>
<dbReference type="CDD" id="cd00090">
    <property type="entry name" value="HTH_ARSR"/>
    <property type="match status" value="1"/>
</dbReference>
<evidence type="ECO:0000313" key="6">
    <source>
        <dbReference type="EMBL" id="PEN14091.1"/>
    </source>
</evidence>
<evidence type="ECO:0000256" key="1">
    <source>
        <dbReference type="ARBA" id="ARBA00023015"/>
    </source>
</evidence>
<keyword evidence="3 4" id="KW-0804">Transcription</keyword>
<dbReference type="Gene3D" id="1.10.10.10">
    <property type="entry name" value="Winged helix-like DNA-binding domain superfamily/Winged helix DNA-binding domain"/>
    <property type="match status" value="1"/>
</dbReference>
<proteinExistence type="inferred from homology"/>
<dbReference type="GO" id="GO:0003700">
    <property type="term" value="F:DNA-binding transcription factor activity"/>
    <property type="evidence" value="ECO:0007669"/>
    <property type="project" value="InterPro"/>
</dbReference>
<dbReference type="Proteomes" id="UP000220102">
    <property type="component" value="Unassembled WGS sequence"/>
</dbReference>